<accession>A0A2P7TY87</accession>
<name>A0A2P7TY87_9NEIS</name>
<evidence type="ECO:0000313" key="1">
    <source>
        <dbReference type="EMBL" id="PSJ79690.1"/>
    </source>
</evidence>
<organism evidence="1 2">
    <name type="scientific">Neisseria iguanae</name>
    <dbReference type="NCBI Taxonomy" id="90242"/>
    <lineage>
        <taxon>Bacteria</taxon>
        <taxon>Pseudomonadati</taxon>
        <taxon>Pseudomonadota</taxon>
        <taxon>Betaproteobacteria</taxon>
        <taxon>Neisseriales</taxon>
        <taxon>Neisseriaceae</taxon>
        <taxon>Neisseria</taxon>
    </lineage>
</organism>
<dbReference type="RefSeq" id="WP_106742612.1">
    <property type="nucleotide sequence ID" value="NZ_PXYY01000081.1"/>
</dbReference>
<gene>
    <name evidence="1" type="ORF">C7N83_10740</name>
</gene>
<keyword evidence="2" id="KW-1185">Reference proteome</keyword>
<dbReference type="EMBL" id="PXYY01000081">
    <property type="protein sequence ID" value="PSJ79690.1"/>
    <property type="molecule type" value="Genomic_DNA"/>
</dbReference>
<proteinExistence type="predicted"/>
<protein>
    <submittedName>
        <fullName evidence="1">Uncharacterized protein</fullName>
    </submittedName>
</protein>
<sequence length="164" mass="18785">MSQADEEQVAESVSGAAIDAQKYLDKFLKFTFRLPEKTLEEDRNNRKLSSIAHFDNLVSKSKVLNNTGLKLNPEMQIFAHALIKHNELSLREVETFIRYLEVYNTFSHGQLGERYVLGYLLLRLTGVFIYGFKSDIKDTIQKNKTDANEIAVLFKNLCQSPNPP</sequence>
<dbReference type="Proteomes" id="UP000241868">
    <property type="component" value="Unassembled WGS sequence"/>
</dbReference>
<comment type="caution">
    <text evidence="1">The sequence shown here is derived from an EMBL/GenBank/DDBJ whole genome shotgun (WGS) entry which is preliminary data.</text>
</comment>
<reference evidence="1 2" key="1">
    <citation type="submission" date="2018-03" db="EMBL/GenBank/DDBJ databases">
        <title>Neisseria weixii sp. nov., isolated from the intestinal contents of Tibetan Plateau pika (Ochotona curzoniae) in Yushu, Qinghai Province, China.</title>
        <authorList>
            <person name="Gui Z."/>
        </authorList>
    </citation>
    <scope>NUCLEOTIDE SEQUENCE [LARGE SCALE GENOMIC DNA]</scope>
    <source>
        <strain evidence="1 2">ATCC 51483</strain>
    </source>
</reference>
<dbReference type="OrthoDB" id="88903at2"/>
<dbReference type="AlphaFoldDB" id="A0A2P7TY87"/>
<evidence type="ECO:0000313" key="2">
    <source>
        <dbReference type="Proteomes" id="UP000241868"/>
    </source>
</evidence>